<keyword evidence="1" id="KW-0472">Membrane</keyword>
<organism evidence="2">
    <name type="scientific">freshwater metagenome</name>
    <dbReference type="NCBI Taxonomy" id="449393"/>
    <lineage>
        <taxon>unclassified sequences</taxon>
        <taxon>metagenomes</taxon>
        <taxon>ecological metagenomes</taxon>
    </lineage>
</organism>
<protein>
    <submittedName>
        <fullName evidence="2">Unannotated protein</fullName>
    </submittedName>
</protein>
<name>A0A6J6TLX3_9ZZZZ</name>
<dbReference type="InterPro" id="IPR019675">
    <property type="entry name" value="DUF2550"/>
</dbReference>
<dbReference type="EMBL" id="CAEZYQ010000013">
    <property type="protein sequence ID" value="CAB4747864.1"/>
    <property type="molecule type" value="Genomic_DNA"/>
</dbReference>
<dbReference type="Pfam" id="PF10739">
    <property type="entry name" value="DUF2550"/>
    <property type="match status" value="1"/>
</dbReference>
<evidence type="ECO:0000313" key="2">
    <source>
        <dbReference type="EMBL" id="CAB4747864.1"/>
    </source>
</evidence>
<reference evidence="2" key="1">
    <citation type="submission" date="2020-05" db="EMBL/GenBank/DDBJ databases">
        <authorList>
            <person name="Chiriac C."/>
            <person name="Salcher M."/>
            <person name="Ghai R."/>
            <person name="Kavagutti S V."/>
        </authorList>
    </citation>
    <scope>NUCLEOTIDE SEQUENCE</scope>
</reference>
<accession>A0A6J6TLX3</accession>
<proteinExistence type="predicted"/>
<dbReference type="AlphaFoldDB" id="A0A6J6TLX3"/>
<gene>
    <name evidence="2" type="ORF">UFOPK2761_01773</name>
</gene>
<sequence length="152" mass="17085">MPLWQWLLDIAGGLLVLVLLYGLGLVVRRRVIARSGGTFELSHRVRTAHPGRGWLLGVGRYSDERLEWFRIFSLSPRPKRTWVRDELTYVGRRDPEGPEQVSLFPDHVVISCRAADGDIELAMSPATLTGFQAWLEARPPGAEMPGSRGIRP</sequence>
<feature type="transmembrane region" description="Helical" evidence="1">
    <location>
        <begin position="6"/>
        <end position="27"/>
    </location>
</feature>
<evidence type="ECO:0000256" key="1">
    <source>
        <dbReference type="SAM" id="Phobius"/>
    </source>
</evidence>
<keyword evidence="1" id="KW-1133">Transmembrane helix</keyword>
<keyword evidence="1" id="KW-0812">Transmembrane</keyword>